<name>D0W337_NEICI</name>
<sequence>MPSERGSDGILFFTTCFPEWQRHLTTIRQPAPCLTYKPIFPPNRTCKQKCRLKEVQTA</sequence>
<dbReference type="STRING" id="546262.NEICINOT_04072"/>
<gene>
    <name evidence="1" type="ORF">NEICINOT_04072</name>
</gene>
<reference evidence="1 2" key="1">
    <citation type="submission" date="2009-10" db="EMBL/GenBank/DDBJ databases">
        <authorList>
            <person name="Weinstock G."/>
            <person name="Sodergren E."/>
            <person name="Clifton S."/>
            <person name="Fulton L."/>
            <person name="Fulton B."/>
            <person name="Courtney L."/>
            <person name="Fronick C."/>
            <person name="Harrison M."/>
            <person name="Strong C."/>
            <person name="Farmer C."/>
            <person name="Delahaunty K."/>
            <person name="Markovic C."/>
            <person name="Hall O."/>
            <person name="Minx P."/>
            <person name="Tomlinson C."/>
            <person name="Mitreva M."/>
            <person name="Nelson J."/>
            <person name="Hou S."/>
            <person name="Wollam A."/>
            <person name="Pepin K.H."/>
            <person name="Johnson M."/>
            <person name="Bhonagiri V."/>
            <person name="Nash W.E."/>
            <person name="Warren W."/>
            <person name="Chinwalla A."/>
            <person name="Mardis E.R."/>
            <person name="Wilson R.K."/>
        </authorList>
    </citation>
    <scope>NUCLEOTIDE SEQUENCE [LARGE SCALE GENOMIC DNA]</scope>
    <source>
        <strain evidence="1 2">ATCC 14685</strain>
    </source>
</reference>
<organism evidence="1 2">
    <name type="scientific">Neisseria cinerea ATCC 14685</name>
    <dbReference type="NCBI Taxonomy" id="546262"/>
    <lineage>
        <taxon>Bacteria</taxon>
        <taxon>Pseudomonadati</taxon>
        <taxon>Pseudomonadota</taxon>
        <taxon>Betaproteobacteria</taxon>
        <taxon>Neisseriales</taxon>
        <taxon>Neisseriaceae</taxon>
        <taxon>Neisseria</taxon>
    </lineage>
</organism>
<dbReference type="EMBL" id="ACDY02000005">
    <property type="protein sequence ID" value="EEZ71834.1"/>
    <property type="molecule type" value="Genomic_DNA"/>
</dbReference>
<comment type="caution">
    <text evidence="1">The sequence shown here is derived from an EMBL/GenBank/DDBJ whole genome shotgun (WGS) entry which is preliminary data.</text>
</comment>
<evidence type="ECO:0000313" key="2">
    <source>
        <dbReference type="Proteomes" id="UP000003294"/>
    </source>
</evidence>
<evidence type="ECO:0000313" key="1">
    <source>
        <dbReference type="EMBL" id="EEZ71834.1"/>
    </source>
</evidence>
<proteinExistence type="predicted"/>
<accession>D0W337</accession>
<dbReference type="AlphaFoldDB" id="D0W337"/>
<dbReference type="Proteomes" id="UP000003294">
    <property type="component" value="Unassembled WGS sequence"/>
</dbReference>
<protein>
    <submittedName>
        <fullName evidence="1">Uncharacterized protein</fullName>
    </submittedName>
</protein>